<accession>A0A508X7F9</accession>
<reference evidence="2" key="1">
    <citation type="submission" date="2019-06" db="EMBL/GenBank/DDBJ databases">
        <authorList>
            <person name="Le Quere A."/>
            <person name="Colella S."/>
        </authorList>
    </citation>
    <scope>NUCLEOTIDE SEQUENCE</scope>
    <source>
        <strain evidence="2">EmedicaeMD41</strain>
    </source>
</reference>
<gene>
    <name evidence="2" type="ORF">EMEDMD4_900010</name>
</gene>
<dbReference type="PROSITE" id="PS51257">
    <property type="entry name" value="PROKAR_LIPOPROTEIN"/>
    <property type="match status" value="1"/>
</dbReference>
<evidence type="ECO:0000256" key="1">
    <source>
        <dbReference type="SAM" id="SignalP"/>
    </source>
</evidence>
<evidence type="ECO:0000313" key="2">
    <source>
        <dbReference type="EMBL" id="VTZ65782.1"/>
    </source>
</evidence>
<feature type="chain" id="PRO_5021501829" description="Acid stress chaperone HdeB" evidence="1">
    <location>
        <begin position="23"/>
        <end position="97"/>
    </location>
</feature>
<dbReference type="AlphaFoldDB" id="A0A508X7F9"/>
<protein>
    <recommendedName>
        <fullName evidence="3">Acid stress chaperone HdeB</fullName>
    </recommendedName>
</protein>
<name>A0A508X7F9_9HYPH</name>
<dbReference type="RefSeq" id="WP_180162315.1">
    <property type="nucleotide sequence ID" value="NZ_CABFNB010000162.1"/>
</dbReference>
<dbReference type="EMBL" id="CABFNB010000162">
    <property type="protein sequence ID" value="VTZ65782.1"/>
    <property type="molecule type" value="Genomic_DNA"/>
</dbReference>
<dbReference type="Proteomes" id="UP000507954">
    <property type="component" value="Unassembled WGS sequence"/>
</dbReference>
<evidence type="ECO:0008006" key="3">
    <source>
        <dbReference type="Google" id="ProtNLM"/>
    </source>
</evidence>
<dbReference type="Pfam" id="PF06411">
    <property type="entry name" value="HdeA"/>
    <property type="match status" value="1"/>
</dbReference>
<proteinExistence type="predicted"/>
<feature type="signal peptide" evidence="1">
    <location>
        <begin position="1"/>
        <end position="22"/>
    </location>
</feature>
<organism evidence="2">
    <name type="scientific">Sinorhizobium medicae</name>
    <dbReference type="NCBI Taxonomy" id="110321"/>
    <lineage>
        <taxon>Bacteria</taxon>
        <taxon>Pseudomonadati</taxon>
        <taxon>Pseudomonadota</taxon>
        <taxon>Alphaproteobacteria</taxon>
        <taxon>Hyphomicrobiales</taxon>
        <taxon>Rhizobiaceae</taxon>
        <taxon>Sinorhizobium/Ensifer group</taxon>
        <taxon>Sinorhizobium</taxon>
    </lineage>
</organism>
<keyword evidence="1" id="KW-0732">Signal</keyword>
<dbReference type="InterPro" id="IPR010486">
    <property type="entry name" value="HNS-dep_expression_A/B"/>
</dbReference>
<sequence length="97" mass="9868">MIRLVSIALAVAGIGLACQALAADVDMSKLTCKEVGDMPAAKTIGVAMWVNGYVQGKAGNPMVDGDMAHANAEKITAFCKSIANSTLADAIEAVAKS</sequence>